<keyword evidence="3" id="KW-0347">Helicase</keyword>
<feature type="region of interest" description="Disordered" evidence="5">
    <location>
        <begin position="390"/>
        <end position="575"/>
    </location>
</feature>
<dbReference type="InterPro" id="IPR006166">
    <property type="entry name" value="ERCC4_domain"/>
</dbReference>
<dbReference type="GO" id="GO:0016787">
    <property type="term" value="F:hydrolase activity"/>
    <property type="evidence" value="ECO:0007669"/>
    <property type="project" value="UniProtKB-KW"/>
</dbReference>
<proteinExistence type="predicted"/>
<feature type="compositionally biased region" description="Basic and acidic residues" evidence="5">
    <location>
        <begin position="688"/>
        <end position="697"/>
    </location>
</feature>
<keyword evidence="1" id="KW-0547">Nucleotide-binding</keyword>
<evidence type="ECO:0000313" key="7">
    <source>
        <dbReference type="EMBL" id="KAL0969604.1"/>
    </source>
</evidence>
<feature type="compositionally biased region" description="Polar residues" evidence="5">
    <location>
        <begin position="305"/>
        <end position="323"/>
    </location>
</feature>
<feature type="compositionally biased region" description="Polar residues" evidence="5">
    <location>
        <begin position="761"/>
        <end position="773"/>
    </location>
</feature>
<name>A0ABD0WD61_UMBPY</name>
<keyword evidence="8" id="KW-1185">Reference proteome</keyword>
<protein>
    <recommendedName>
        <fullName evidence="6">ERCC4 domain-containing protein</fullName>
    </recommendedName>
</protein>
<keyword evidence="2" id="KW-0378">Hydrolase</keyword>
<reference evidence="7 8" key="1">
    <citation type="submission" date="2024-06" db="EMBL/GenBank/DDBJ databases">
        <authorList>
            <person name="Pan Q."/>
            <person name="Wen M."/>
            <person name="Jouanno E."/>
            <person name="Zahm M."/>
            <person name="Klopp C."/>
            <person name="Cabau C."/>
            <person name="Louis A."/>
            <person name="Berthelot C."/>
            <person name="Parey E."/>
            <person name="Roest Crollius H."/>
            <person name="Montfort J."/>
            <person name="Robinson-Rechavi M."/>
            <person name="Bouchez O."/>
            <person name="Lampietro C."/>
            <person name="Lopez Roques C."/>
            <person name="Donnadieu C."/>
            <person name="Postlethwait J."/>
            <person name="Bobe J."/>
            <person name="Verreycken H."/>
            <person name="Guiguen Y."/>
        </authorList>
    </citation>
    <scope>NUCLEOTIDE SEQUENCE [LARGE SCALE GENOMIC DNA]</scope>
    <source>
        <strain evidence="7">Up_M1</strain>
        <tissue evidence="7">Testis</tissue>
    </source>
</reference>
<feature type="domain" description="ERCC4" evidence="6">
    <location>
        <begin position="955"/>
        <end position="1038"/>
    </location>
</feature>
<dbReference type="SUPFAM" id="SSF47781">
    <property type="entry name" value="RuvA domain 2-like"/>
    <property type="match status" value="1"/>
</dbReference>
<gene>
    <name evidence="7" type="ORF">UPYG_G00229690</name>
</gene>
<dbReference type="PANTHER" id="PTHR14025">
    <property type="entry name" value="FANCONI ANEMIA GROUP M FANCM FAMILY MEMBER"/>
    <property type="match status" value="1"/>
</dbReference>
<dbReference type="GO" id="GO:0006281">
    <property type="term" value="P:DNA repair"/>
    <property type="evidence" value="ECO:0007669"/>
    <property type="project" value="UniProtKB-ARBA"/>
</dbReference>
<feature type="compositionally biased region" description="Polar residues" evidence="5">
    <location>
        <begin position="506"/>
        <end position="515"/>
    </location>
</feature>
<evidence type="ECO:0000313" key="8">
    <source>
        <dbReference type="Proteomes" id="UP001557470"/>
    </source>
</evidence>
<sequence>MSYFARTLQPLRQDVESFRVILANVTQLLSSSPPLLPFDLDSSDTGPPTFTTIKDSPHTHSPKSLNHPLPVPLDKPFDDVQHFQVNFSLEVDEDITDPASQNSDVHLNVRSPDIESHHEPPPRPLCPPSHTTVQPPMDCIERVCAVESPSWDEVFEDDVNDCKEITDDHVDEKVGDLREPFAAEHSRAILDESMVLFEDDEAFLEISIPDIPTPKNICIQTPSPRKPQENSLDSNDSVTQTKVVDPNRPSPVVQQEPASDIIGTFDCSQDFFSVNFDLGWEEEEDGDAESDHEPSPTAPKREESTPSSTAPASKNIGSPTPSSFHRKIISTPVAAGQRGKMATSMNSALFSPIPISGPRRALLSGPANISTTSFSELKWKRLEALQQIKTPKDHMGDPGNGSVHLGDPGNGSVHVEDPVNGSSHVSCSMSHKSILDLPHPGLVSSDSEEEDVARKRGHHQNKANPLSSPASVVLSDADSPLQVTRKSKHAVARISDDSEEELMSDNDFQSISNRQPRVPRHVDAVTQPCDRNAKHAMRQQQRGARHFLDEEAELSDEEGEVSSDEEDGEEQDESLEGFVVNNTQCSQGLNDSEMHGVYLKSVRSPAVIRNFKMVYKPNHNVDIFSQVPELDETYAEDSFVVDGSDEEEPGLEEEEEEVLLEPLCEESFVDGRRQYSTRRRALLRDMRAGTASDKRAAADPIPKPAVKNKRSRIVRLADSSSDEDVSDRSRGLEVDGVAAPCRPTKVQHQNNFVFKAPQDQALPNGTTRDSSISMVGPGAPSEASRASSVSSVVGPGAPNEASRASSVSSVVGPGAPSGASRASSVSSVVGPGAPSGASRASSVSSVVGPGAPNEASRASSASSVVGPRAPSEASRASSVSFMRGDKEKQVEERCHQRLLQQALLSDELDFDQSESLLSSSKHPQASLSSVAQGKSSVLQVAAQSEPPASSSGLVSVLVDSRCIMACADVVSCLRQRHAVSAHVCSLDGCDFVVSNRMAVERQSQSELAGMPNRKRLVERVSSLQSLYERVCLIIEKDRTKSGEASRPFQRTRYYDSTLASLVRGGVRLLLSGGPEESAALLAELARLEQRKGQAISVPLEIKGHRQHALLFYRTLPCVSYVHALNMCHNFKSVGQLINSSIEALQKGAFVSRLRAEEIYRSLRYSCDTTLMKTNTARINSL</sequence>
<feature type="region of interest" description="Disordered" evidence="5">
    <location>
        <begin position="754"/>
        <end position="887"/>
    </location>
</feature>
<evidence type="ECO:0000259" key="6">
    <source>
        <dbReference type="SMART" id="SM00891"/>
    </source>
</evidence>
<feature type="compositionally biased region" description="Polar residues" evidence="5">
    <location>
        <begin position="45"/>
        <end position="54"/>
    </location>
</feature>
<evidence type="ECO:0000256" key="2">
    <source>
        <dbReference type="ARBA" id="ARBA00022801"/>
    </source>
</evidence>
<dbReference type="Pfam" id="PF02732">
    <property type="entry name" value="ERCC4"/>
    <property type="match status" value="1"/>
</dbReference>
<feature type="region of interest" description="Disordered" evidence="5">
    <location>
        <begin position="688"/>
        <end position="731"/>
    </location>
</feature>
<feature type="compositionally biased region" description="Low complexity" evidence="5">
    <location>
        <begin position="33"/>
        <end position="44"/>
    </location>
</feature>
<feature type="compositionally biased region" description="Basic and acidic residues" evidence="5">
    <location>
        <begin position="289"/>
        <end position="304"/>
    </location>
</feature>
<dbReference type="InterPro" id="IPR010994">
    <property type="entry name" value="RuvA_2-like"/>
</dbReference>
<dbReference type="GO" id="GO:0004386">
    <property type="term" value="F:helicase activity"/>
    <property type="evidence" value="ECO:0007669"/>
    <property type="project" value="UniProtKB-KW"/>
</dbReference>
<evidence type="ECO:0000256" key="1">
    <source>
        <dbReference type="ARBA" id="ARBA00022741"/>
    </source>
</evidence>
<feature type="compositionally biased region" description="Low complexity" evidence="5">
    <location>
        <begin position="779"/>
        <end position="880"/>
    </location>
</feature>
<dbReference type="InterPro" id="IPR011335">
    <property type="entry name" value="Restrct_endonuc-II-like"/>
</dbReference>
<feature type="compositionally biased region" description="Polar residues" evidence="5">
    <location>
        <begin position="218"/>
        <end position="242"/>
    </location>
</feature>
<feature type="compositionally biased region" description="Low complexity" evidence="5">
    <location>
        <begin position="422"/>
        <end position="432"/>
    </location>
</feature>
<dbReference type="GO" id="GO:0005524">
    <property type="term" value="F:ATP binding"/>
    <property type="evidence" value="ECO:0007669"/>
    <property type="project" value="UniProtKB-KW"/>
</dbReference>
<comment type="caution">
    <text evidence="7">The sequence shown here is derived from an EMBL/GenBank/DDBJ whole genome shotgun (WGS) entry which is preliminary data.</text>
</comment>
<dbReference type="AlphaFoldDB" id="A0ABD0WD61"/>
<dbReference type="SMART" id="SM00891">
    <property type="entry name" value="ERCC4"/>
    <property type="match status" value="1"/>
</dbReference>
<feature type="region of interest" description="Disordered" evidence="5">
    <location>
        <begin position="213"/>
        <end position="256"/>
    </location>
</feature>
<organism evidence="7 8">
    <name type="scientific">Umbra pygmaea</name>
    <name type="common">Eastern mudminnow</name>
    <dbReference type="NCBI Taxonomy" id="75934"/>
    <lineage>
        <taxon>Eukaryota</taxon>
        <taxon>Metazoa</taxon>
        <taxon>Chordata</taxon>
        <taxon>Craniata</taxon>
        <taxon>Vertebrata</taxon>
        <taxon>Euteleostomi</taxon>
        <taxon>Actinopterygii</taxon>
        <taxon>Neopterygii</taxon>
        <taxon>Teleostei</taxon>
        <taxon>Protacanthopterygii</taxon>
        <taxon>Esociformes</taxon>
        <taxon>Umbridae</taxon>
        <taxon>Umbra</taxon>
    </lineage>
</organism>
<dbReference type="SUPFAM" id="SSF52980">
    <property type="entry name" value="Restriction endonuclease-like"/>
    <property type="match status" value="1"/>
</dbReference>
<feature type="compositionally biased region" description="Acidic residues" evidence="5">
    <location>
        <begin position="550"/>
        <end position="575"/>
    </location>
</feature>
<feature type="region of interest" description="Disordered" evidence="5">
    <location>
        <begin position="33"/>
        <end position="73"/>
    </location>
</feature>
<feature type="region of interest" description="Disordered" evidence="5">
    <location>
        <begin position="282"/>
        <end position="326"/>
    </location>
</feature>
<accession>A0ABD0WD61</accession>
<evidence type="ECO:0000256" key="3">
    <source>
        <dbReference type="ARBA" id="ARBA00022806"/>
    </source>
</evidence>
<keyword evidence="4" id="KW-0067">ATP-binding</keyword>
<evidence type="ECO:0000256" key="5">
    <source>
        <dbReference type="SAM" id="MobiDB-lite"/>
    </source>
</evidence>
<dbReference type="Gene3D" id="1.10.150.20">
    <property type="entry name" value="5' to 3' exonuclease, C-terminal subdomain"/>
    <property type="match status" value="1"/>
</dbReference>
<dbReference type="EMBL" id="JAGEUA010000007">
    <property type="protein sequence ID" value="KAL0969604.1"/>
    <property type="molecule type" value="Genomic_DNA"/>
</dbReference>
<evidence type="ECO:0000256" key="4">
    <source>
        <dbReference type="ARBA" id="ARBA00022840"/>
    </source>
</evidence>
<dbReference type="Proteomes" id="UP001557470">
    <property type="component" value="Unassembled WGS sequence"/>
</dbReference>
<dbReference type="Gene3D" id="3.40.50.10130">
    <property type="match status" value="1"/>
</dbReference>
<dbReference type="PANTHER" id="PTHR14025:SF20">
    <property type="entry name" value="FANCONI ANEMIA GROUP M PROTEIN"/>
    <property type="match status" value="1"/>
</dbReference>